<accession>A0A7X5XCM0</accession>
<comment type="caution">
    <text evidence="1">The sequence shown here is derived from an EMBL/GenBank/DDBJ whole genome shotgun (WGS) entry which is preliminary data.</text>
</comment>
<dbReference type="EMBL" id="JAALLH010000002">
    <property type="protein sequence ID" value="NIY69476.1"/>
    <property type="molecule type" value="Genomic_DNA"/>
</dbReference>
<proteinExistence type="predicted"/>
<reference evidence="1 2" key="1">
    <citation type="submission" date="2020-02" db="EMBL/GenBank/DDBJ databases">
        <title>Streptomyces malaysiensis DSM14702 (JHCC583434, PFL_A843) Genome sequencing and assembly.</title>
        <authorList>
            <person name="Samborskyy M."/>
        </authorList>
    </citation>
    <scope>NUCLEOTIDE SEQUENCE [LARGE SCALE GENOMIC DNA]</scope>
    <source>
        <strain evidence="1 2">DSM 14702</strain>
    </source>
</reference>
<gene>
    <name evidence="1" type="ORF">SMALB_7600</name>
</gene>
<dbReference type="AlphaFoldDB" id="A0A7X5XCM0"/>
<evidence type="ECO:0000313" key="2">
    <source>
        <dbReference type="Proteomes" id="UP000536624"/>
    </source>
</evidence>
<protein>
    <submittedName>
        <fullName evidence="1">Uncharacterized protein</fullName>
    </submittedName>
</protein>
<organism evidence="1 2">
    <name type="scientific">Streptomyces malaysiensis</name>
    <dbReference type="NCBI Taxonomy" id="92644"/>
    <lineage>
        <taxon>Bacteria</taxon>
        <taxon>Bacillati</taxon>
        <taxon>Actinomycetota</taxon>
        <taxon>Actinomycetes</taxon>
        <taxon>Kitasatosporales</taxon>
        <taxon>Streptomycetaceae</taxon>
        <taxon>Streptomyces</taxon>
        <taxon>Streptomyces violaceusniger group</taxon>
    </lineage>
</organism>
<dbReference type="Proteomes" id="UP000536624">
    <property type="component" value="Unassembled WGS sequence"/>
</dbReference>
<sequence>MERRWASGDCWLWCERIAVLVLWLGPVLWEGGNVPLHACGRCIRRLESKVRGALICGGAPSPAPERQRWAPSECWLWCEGVDLPTLLLGTVESAGCQVPLYGCDSCIRRLEDKVRSALPYVPA</sequence>
<name>A0A7X5XCM0_STRMQ</name>
<evidence type="ECO:0000313" key="1">
    <source>
        <dbReference type="EMBL" id="NIY69476.1"/>
    </source>
</evidence>